<dbReference type="AlphaFoldDB" id="A0A2C9CA66"/>
<dbReference type="Proteomes" id="UP000221734">
    <property type="component" value="Chromosome Kuenenia_stuttgartiensis_MBR1"/>
</dbReference>
<proteinExistence type="predicted"/>
<evidence type="ECO:0000313" key="2">
    <source>
        <dbReference type="Proteomes" id="UP000221734"/>
    </source>
</evidence>
<accession>A0A2C9CA66</accession>
<dbReference type="InterPro" id="IPR036890">
    <property type="entry name" value="HATPase_C_sf"/>
</dbReference>
<dbReference type="EMBL" id="LT934425">
    <property type="protein sequence ID" value="SOH02749.1"/>
    <property type="molecule type" value="Genomic_DNA"/>
</dbReference>
<keyword evidence="2" id="KW-1185">Reference proteome</keyword>
<gene>
    <name evidence="1" type="ORF">KSMBR1_0232</name>
</gene>
<evidence type="ECO:0000313" key="1">
    <source>
        <dbReference type="EMBL" id="SOH02749.1"/>
    </source>
</evidence>
<reference evidence="2" key="1">
    <citation type="submission" date="2017-10" db="EMBL/GenBank/DDBJ databases">
        <authorList>
            <person name="Frank J."/>
        </authorList>
    </citation>
    <scope>NUCLEOTIDE SEQUENCE [LARGE SCALE GENOMIC DNA]</scope>
</reference>
<name>A0A2C9CA66_KUEST</name>
<dbReference type="KEGG" id="kst:KSMBR1_0232"/>
<sequence length="143" mass="16687">MWGLAVMTSSCSPCPTGDMAGVCRTATIQMHLAEQLAAADALQRPLMPCSRFQAKNWEIECFREHSRFFVTRRFSRMKREYRTAEQGISNYEVFLPFDIHNSLFDIRFSRIRKCKQIMYNLPSNALKYTPEYGTVDVIISKEW</sequence>
<dbReference type="SUPFAM" id="SSF55874">
    <property type="entry name" value="ATPase domain of HSP90 chaperone/DNA topoisomerase II/histidine kinase"/>
    <property type="match status" value="1"/>
</dbReference>
<organism evidence="1 2">
    <name type="scientific">Kuenenia stuttgartiensis</name>
    <dbReference type="NCBI Taxonomy" id="174633"/>
    <lineage>
        <taxon>Bacteria</taxon>
        <taxon>Pseudomonadati</taxon>
        <taxon>Planctomycetota</taxon>
        <taxon>Candidatus Brocadiia</taxon>
        <taxon>Candidatus Brocadiales</taxon>
        <taxon>Candidatus Brocadiaceae</taxon>
        <taxon>Candidatus Kuenenia</taxon>
    </lineage>
</organism>
<protein>
    <submittedName>
        <fullName evidence="1">Uncharacterized protein</fullName>
    </submittedName>
</protein>